<keyword evidence="1" id="KW-0805">Transcription regulation</keyword>
<dbReference type="EMBL" id="CP045810">
    <property type="protein sequence ID" value="QHN39602.1"/>
    <property type="molecule type" value="Genomic_DNA"/>
</dbReference>
<accession>A0A857KXI3</accession>
<keyword evidence="2" id="KW-0238">DNA-binding</keyword>
<dbReference type="PROSITE" id="PS50977">
    <property type="entry name" value="HTH_TETR_2"/>
    <property type="match status" value="1"/>
</dbReference>
<evidence type="ECO:0000256" key="3">
    <source>
        <dbReference type="ARBA" id="ARBA00023163"/>
    </source>
</evidence>
<dbReference type="RefSeq" id="WP_005183285.1">
    <property type="nucleotide sequence ID" value="NZ_CP045804.1"/>
</dbReference>
<evidence type="ECO:0000313" key="4">
    <source>
        <dbReference type="EMBL" id="QHN39602.1"/>
    </source>
</evidence>
<dbReference type="SUPFAM" id="SSF46689">
    <property type="entry name" value="Homeodomain-like"/>
    <property type="match status" value="1"/>
</dbReference>
<keyword evidence="3" id="KW-0804">Transcription</keyword>
<gene>
    <name evidence="4" type="ORF">GII30_10915</name>
</gene>
<protein>
    <submittedName>
        <fullName evidence="4">TetR family transcriptional regulator</fullName>
    </submittedName>
</protein>
<dbReference type="InterPro" id="IPR009057">
    <property type="entry name" value="Homeodomain-like_sf"/>
</dbReference>
<name>A0A857KXI3_9ACTN</name>
<dbReference type="InterPro" id="IPR001647">
    <property type="entry name" value="HTH_TetR"/>
</dbReference>
<dbReference type="PRINTS" id="PR00455">
    <property type="entry name" value="HTHTETR"/>
</dbReference>
<dbReference type="Gene3D" id="1.10.357.10">
    <property type="entry name" value="Tetracycline Repressor, domain 2"/>
    <property type="match status" value="1"/>
</dbReference>
<organism evidence="4">
    <name type="scientific">Gordonia amarae</name>
    <dbReference type="NCBI Taxonomy" id="36821"/>
    <lineage>
        <taxon>Bacteria</taxon>
        <taxon>Bacillati</taxon>
        <taxon>Actinomycetota</taxon>
        <taxon>Actinomycetes</taxon>
        <taxon>Mycobacteriales</taxon>
        <taxon>Gordoniaceae</taxon>
        <taxon>Gordonia</taxon>
    </lineage>
</organism>
<sequence>MRTRGWQGNLPTDSEEARTRILNAAIRSVEQHGVNKTTLADVATELGVTRQTVYRYFKSVNDMLAAVAQAGAADFLDRMRDDLAHVRTVDDAIIETILYCLNRLPSEPSMGLLLRAGQTELFTREATSESGITLGAQMLGRLPVAWAENGYDDEAMAGLAELVMRVFLSLLQYPTSPPRSDAELREFISRWVCPPARVRG</sequence>
<reference evidence="4" key="1">
    <citation type="journal article" date="2021" name="Nat. Microbiol.">
        <title>Cocultivation of an ultrasmall environmental parasitic bacterium with lytic ability against bacteria associated with wastewater foams.</title>
        <authorList>
            <person name="Batinovic S."/>
            <person name="Rose J.J.A."/>
            <person name="Ratcliffe J."/>
            <person name="Seviour R.J."/>
            <person name="Petrovski S."/>
        </authorList>
    </citation>
    <scope>NUCLEOTIDE SEQUENCE</scope>
    <source>
        <strain evidence="4">CON44</strain>
    </source>
</reference>
<dbReference type="InterPro" id="IPR050109">
    <property type="entry name" value="HTH-type_TetR-like_transc_reg"/>
</dbReference>
<dbReference type="GO" id="GO:0003700">
    <property type="term" value="F:DNA-binding transcription factor activity"/>
    <property type="evidence" value="ECO:0007669"/>
    <property type="project" value="TreeGrafter"/>
</dbReference>
<evidence type="ECO:0000256" key="2">
    <source>
        <dbReference type="ARBA" id="ARBA00023125"/>
    </source>
</evidence>
<dbReference type="PANTHER" id="PTHR30055:SF240">
    <property type="entry name" value="HTH-TYPE TRANSCRIPTIONAL REGULATOR ACRR"/>
    <property type="match status" value="1"/>
</dbReference>
<proteinExistence type="predicted"/>
<dbReference type="AlphaFoldDB" id="A0A857KXI3"/>
<dbReference type="PANTHER" id="PTHR30055">
    <property type="entry name" value="HTH-TYPE TRANSCRIPTIONAL REGULATOR RUTR"/>
    <property type="match status" value="1"/>
</dbReference>
<dbReference type="Pfam" id="PF00440">
    <property type="entry name" value="TetR_N"/>
    <property type="match status" value="1"/>
</dbReference>
<dbReference type="GO" id="GO:0000976">
    <property type="term" value="F:transcription cis-regulatory region binding"/>
    <property type="evidence" value="ECO:0007669"/>
    <property type="project" value="TreeGrafter"/>
</dbReference>
<evidence type="ECO:0000256" key="1">
    <source>
        <dbReference type="ARBA" id="ARBA00023015"/>
    </source>
</evidence>